<organism evidence="3 4">
    <name type="scientific">Albimonas pacifica</name>
    <dbReference type="NCBI Taxonomy" id="1114924"/>
    <lineage>
        <taxon>Bacteria</taxon>
        <taxon>Pseudomonadati</taxon>
        <taxon>Pseudomonadota</taxon>
        <taxon>Alphaproteobacteria</taxon>
        <taxon>Rhodobacterales</taxon>
        <taxon>Paracoccaceae</taxon>
        <taxon>Albimonas</taxon>
    </lineage>
</organism>
<evidence type="ECO:0000256" key="1">
    <source>
        <dbReference type="SAM" id="Phobius"/>
    </source>
</evidence>
<dbReference type="Proteomes" id="UP000199377">
    <property type="component" value="Unassembled WGS sequence"/>
</dbReference>
<accession>A0A1I3L2D4</accession>
<keyword evidence="1" id="KW-1133">Transmembrane helix</keyword>
<evidence type="ECO:0000259" key="2">
    <source>
        <dbReference type="Pfam" id="PF07811"/>
    </source>
</evidence>
<protein>
    <submittedName>
        <fullName evidence="3">TadE-like protein</fullName>
    </submittedName>
</protein>
<name>A0A1I3L2D4_9RHOB</name>
<proteinExistence type="predicted"/>
<dbReference type="InterPro" id="IPR012495">
    <property type="entry name" value="TadE-like_dom"/>
</dbReference>
<dbReference type="STRING" id="1114924.SAMN05216258_109180"/>
<keyword evidence="1" id="KW-0472">Membrane</keyword>
<dbReference type="EMBL" id="FOQH01000009">
    <property type="protein sequence ID" value="SFI78881.1"/>
    <property type="molecule type" value="Genomic_DNA"/>
</dbReference>
<feature type="transmembrane region" description="Helical" evidence="1">
    <location>
        <begin position="22"/>
        <end position="42"/>
    </location>
</feature>
<keyword evidence="1" id="KW-0812">Transmembrane</keyword>
<dbReference type="RefSeq" id="WP_092862678.1">
    <property type="nucleotide sequence ID" value="NZ_FOQH01000009.1"/>
</dbReference>
<dbReference type="Pfam" id="PF07811">
    <property type="entry name" value="TadE"/>
    <property type="match status" value="1"/>
</dbReference>
<reference evidence="3 4" key="1">
    <citation type="submission" date="2016-10" db="EMBL/GenBank/DDBJ databases">
        <authorList>
            <person name="de Groot N.N."/>
        </authorList>
    </citation>
    <scope>NUCLEOTIDE SEQUENCE [LARGE SCALE GENOMIC DNA]</scope>
    <source>
        <strain evidence="3 4">CGMCC 1.11030</strain>
    </source>
</reference>
<dbReference type="AlphaFoldDB" id="A0A1I3L2D4"/>
<gene>
    <name evidence="3" type="ORF">SAMN05216258_109180</name>
</gene>
<keyword evidence="4" id="KW-1185">Reference proteome</keyword>
<dbReference type="OrthoDB" id="7873328at2"/>
<evidence type="ECO:0000313" key="3">
    <source>
        <dbReference type="EMBL" id="SFI78881.1"/>
    </source>
</evidence>
<feature type="domain" description="TadE-like" evidence="2">
    <location>
        <begin position="16"/>
        <end position="56"/>
    </location>
</feature>
<evidence type="ECO:0000313" key="4">
    <source>
        <dbReference type="Proteomes" id="UP000199377"/>
    </source>
</evidence>
<sequence length="131" mass="13864">MSVFKRIRALLQDREGSTTVEFALWLPIFFMIFGVATDAALLMHKQTQLIDMARTASLGIATEAEAEAFVRSQFAPDSAGAAAVSINGGYVNASVSLPFSEVVIFSFFLTGDNSLSASITMVDEAAASASS</sequence>